<dbReference type="PANTHER" id="PTHR31245:SF20">
    <property type="entry name" value="F18B13.13 PROTEIN"/>
    <property type="match status" value="1"/>
</dbReference>
<dbReference type="OrthoDB" id="440455at2759"/>
<reference evidence="2 3" key="1">
    <citation type="submission" date="2017-09" db="EMBL/GenBank/DDBJ databases">
        <title>WGS assembly of Aquilegia coerulea Goldsmith.</title>
        <authorList>
            <person name="Hodges S."/>
            <person name="Kramer E."/>
            <person name="Nordborg M."/>
            <person name="Tomkins J."/>
            <person name="Borevitz J."/>
            <person name="Derieg N."/>
            <person name="Yan J."/>
            <person name="Mihaltcheva S."/>
            <person name="Hayes R.D."/>
            <person name="Rokhsar D."/>
        </authorList>
    </citation>
    <scope>NUCLEOTIDE SEQUENCE [LARGE SCALE GENOMIC DNA]</scope>
    <source>
        <strain evidence="3">cv. Goldsmith</strain>
    </source>
</reference>
<dbReference type="InParanoid" id="A0A2G5CVI8"/>
<evidence type="ECO:0000256" key="1">
    <source>
        <dbReference type="SAM" id="Coils"/>
    </source>
</evidence>
<name>A0A2G5CVI8_AQUCA</name>
<keyword evidence="1" id="KW-0175">Coiled coil</keyword>
<evidence type="ECO:0000313" key="2">
    <source>
        <dbReference type="EMBL" id="PIA34917.1"/>
    </source>
</evidence>
<dbReference type="PANTHER" id="PTHR31245">
    <property type="entry name" value="UBIQUITIN SYSTEM COMPONENT CUE PROTEIN"/>
    <property type="match status" value="1"/>
</dbReference>
<accession>A0A2G5CVI8</accession>
<dbReference type="AlphaFoldDB" id="A0A2G5CVI8"/>
<protein>
    <recommendedName>
        <fullName evidence="4">BZIP domain-containing protein</fullName>
    </recommendedName>
</protein>
<gene>
    <name evidence="2" type="ORF">AQUCO_03700284v1</name>
</gene>
<evidence type="ECO:0000313" key="3">
    <source>
        <dbReference type="Proteomes" id="UP000230069"/>
    </source>
</evidence>
<sequence length="171" mass="19277">MKTHTLMTCEGIENNGGGVLSEELQLQVSNLPKNGAEWVETLVNEMTNSFDINDAKARASLVLEVLGKSIRTQAAADVADNLHQENARLKEKMELLIRENSILKRAVAIQYKRQKEADKKTSELQLLKQLVAQYQERLRILEVNNYALTVHLKQAHQQSNSMSSCYPPDVC</sequence>
<dbReference type="Proteomes" id="UP000230069">
    <property type="component" value="Unassembled WGS sequence"/>
</dbReference>
<evidence type="ECO:0008006" key="4">
    <source>
        <dbReference type="Google" id="ProtNLM"/>
    </source>
</evidence>
<proteinExistence type="predicted"/>
<organism evidence="2 3">
    <name type="scientific">Aquilegia coerulea</name>
    <name type="common">Rocky mountain columbine</name>
    <dbReference type="NCBI Taxonomy" id="218851"/>
    <lineage>
        <taxon>Eukaryota</taxon>
        <taxon>Viridiplantae</taxon>
        <taxon>Streptophyta</taxon>
        <taxon>Embryophyta</taxon>
        <taxon>Tracheophyta</taxon>
        <taxon>Spermatophyta</taxon>
        <taxon>Magnoliopsida</taxon>
        <taxon>Ranunculales</taxon>
        <taxon>Ranunculaceae</taxon>
        <taxon>Thalictroideae</taxon>
        <taxon>Aquilegia</taxon>
    </lineage>
</organism>
<keyword evidence="3" id="KW-1185">Reference proteome</keyword>
<dbReference type="STRING" id="218851.A0A2G5CVI8"/>
<feature type="coiled-coil region" evidence="1">
    <location>
        <begin position="79"/>
        <end position="144"/>
    </location>
</feature>
<dbReference type="EMBL" id="KZ305054">
    <property type="protein sequence ID" value="PIA34917.1"/>
    <property type="molecule type" value="Genomic_DNA"/>
</dbReference>